<dbReference type="PANTHER" id="PTHR45825">
    <property type="entry name" value="GRANULE-BOUND STARCH SYNTHASE 1, CHLOROPLASTIC/AMYLOPLASTIC"/>
    <property type="match status" value="1"/>
</dbReference>
<dbReference type="SUPFAM" id="SSF53756">
    <property type="entry name" value="UDP-Glycosyltransferase/glycogen phosphorylase"/>
    <property type="match status" value="1"/>
</dbReference>
<feature type="domain" description="Glycosyl transferase family 1" evidence="12">
    <location>
        <begin position="296"/>
        <end position="459"/>
    </location>
</feature>
<comment type="catalytic activity">
    <reaction evidence="1 11">
        <text>[(1-&gt;4)-alpha-D-glucosyl](n) + ADP-alpha-D-glucose = [(1-&gt;4)-alpha-D-glucosyl](n+1) + ADP + H(+)</text>
        <dbReference type="Rhea" id="RHEA:18189"/>
        <dbReference type="Rhea" id="RHEA-COMP:9584"/>
        <dbReference type="Rhea" id="RHEA-COMP:9587"/>
        <dbReference type="ChEBI" id="CHEBI:15378"/>
        <dbReference type="ChEBI" id="CHEBI:15444"/>
        <dbReference type="ChEBI" id="CHEBI:57498"/>
        <dbReference type="ChEBI" id="CHEBI:456216"/>
        <dbReference type="EC" id="2.4.1.21"/>
    </reaction>
</comment>
<dbReference type="GO" id="GO:0009011">
    <property type="term" value="F:alpha-1,4-glucan glucosyltransferase (ADP-glucose donor) activity"/>
    <property type="evidence" value="ECO:0007669"/>
    <property type="project" value="UniProtKB-EC"/>
</dbReference>
<dbReference type="Proteomes" id="UP000731465">
    <property type="component" value="Unassembled WGS sequence"/>
</dbReference>
<evidence type="ECO:0000256" key="6">
    <source>
        <dbReference type="ARBA" id="ARBA00019935"/>
    </source>
</evidence>
<accession>A0ABS7DI83</accession>
<dbReference type="InterPro" id="IPR013534">
    <property type="entry name" value="Starch_synth_cat_dom"/>
</dbReference>
<evidence type="ECO:0000313" key="15">
    <source>
        <dbReference type="Proteomes" id="UP000731465"/>
    </source>
</evidence>
<dbReference type="Pfam" id="PF08323">
    <property type="entry name" value="Glyco_transf_5"/>
    <property type="match status" value="1"/>
</dbReference>
<keyword evidence="15" id="KW-1185">Reference proteome</keyword>
<dbReference type="EC" id="2.4.1.21" evidence="5 11"/>
<dbReference type="Gene3D" id="3.40.50.2000">
    <property type="entry name" value="Glycogen Phosphorylase B"/>
    <property type="match status" value="2"/>
</dbReference>
<comment type="similarity">
    <text evidence="4 11">Belongs to the glycosyltransferase 1 family. Bacterial/plant glycogen synthase subfamily.</text>
</comment>
<evidence type="ECO:0000256" key="9">
    <source>
        <dbReference type="ARBA" id="ARBA00023056"/>
    </source>
</evidence>
<keyword evidence="7 11" id="KW-0328">Glycosyltransferase</keyword>
<name>A0ABS7DI83_9GAMM</name>
<comment type="pathway">
    <text evidence="3 11">Glycan biosynthesis; glycogen biosynthesis.</text>
</comment>
<feature type="binding site" evidence="11">
    <location>
        <position position="15"/>
    </location>
    <ligand>
        <name>ADP-alpha-D-glucose</name>
        <dbReference type="ChEBI" id="CHEBI:57498"/>
    </ligand>
</feature>
<dbReference type="PANTHER" id="PTHR45825:SF11">
    <property type="entry name" value="ALPHA AMYLASE DOMAIN-CONTAINING PROTEIN"/>
    <property type="match status" value="1"/>
</dbReference>
<keyword evidence="9 11" id="KW-0320">Glycogen biosynthesis</keyword>
<comment type="function">
    <text evidence="2 11">Synthesizes alpha-1,4-glucan chains using ADP-glucose.</text>
</comment>
<protein>
    <recommendedName>
        <fullName evidence="6 11">Glycogen synthase</fullName>
        <ecNumber evidence="5 11">2.4.1.21</ecNumber>
    </recommendedName>
    <alternativeName>
        <fullName evidence="10 11">Starch [bacterial glycogen] synthase</fullName>
    </alternativeName>
</protein>
<dbReference type="HAMAP" id="MF_00484">
    <property type="entry name" value="Glycogen_synth"/>
    <property type="match status" value="1"/>
</dbReference>
<evidence type="ECO:0000256" key="1">
    <source>
        <dbReference type="ARBA" id="ARBA00001478"/>
    </source>
</evidence>
<dbReference type="NCBIfam" id="NF001903">
    <property type="entry name" value="PRK00654.2-2"/>
    <property type="match status" value="1"/>
</dbReference>
<proteinExistence type="inferred from homology"/>
<sequence length="483" mass="54813">MNILLLSSEVADIQKSGGLADVAKALPLQLQSEGHDVRVVMPCYTCIQNYEKFSVIGEGVINSNSDNPINKIPYRIRKTYLNKVVEVWLIECNRFYDRTSMYGDNNQAYADNGSRFAFFCAAALDACKVLNYWFDILHCNDWHTGIAPMLLKTKYKDDPFLSKAKSIITIHNGAFQGAFDRNQISFLPEVASIYNDRISQGSYINFLKCGVFYSDKINTVSHGYATELTTYLGGHGMTQSYLERQSDLSGIVNGCDYSDWDPSKDQHLRIRYDINSLDQKVLGKYLLQRKLGFEMGDTPLYGMVARLTEQKGIGLLIPILERFLQHNVQIVIEATGDPYLAAQIRQIAEKHPKKMVFQAVYDNILAHQIEAASDFFLMPSIFEPCGLNQMYSLAYGTLPIVRAVGGLKDTVVDYDTNKEDATGFVFKDPSSEELLSCLRRTLILYLEAPLEMKRLKQNAMKVRFSWADSCKQYIELYKSALRK</sequence>
<dbReference type="InterPro" id="IPR011835">
    <property type="entry name" value="GS/SS"/>
</dbReference>
<reference evidence="14 15" key="1">
    <citation type="submission" date="2021-03" db="EMBL/GenBank/DDBJ databases">
        <title>Succinivibrio sp. nov. isolated from feces of cow.</title>
        <authorList>
            <person name="Choi J.-Y."/>
        </authorList>
    </citation>
    <scope>NUCLEOTIDE SEQUENCE [LARGE SCALE GENOMIC DNA]</scope>
    <source>
        <strain evidence="14 15">AGMB01872</strain>
    </source>
</reference>
<evidence type="ECO:0000256" key="8">
    <source>
        <dbReference type="ARBA" id="ARBA00022679"/>
    </source>
</evidence>
<dbReference type="RefSeq" id="WP_219938229.1">
    <property type="nucleotide sequence ID" value="NZ_JAGFNY010000042.1"/>
</dbReference>
<feature type="domain" description="Starch synthase catalytic" evidence="13">
    <location>
        <begin position="2"/>
        <end position="239"/>
    </location>
</feature>
<evidence type="ECO:0000256" key="11">
    <source>
        <dbReference type="HAMAP-Rule" id="MF_00484"/>
    </source>
</evidence>
<comment type="caution">
    <text evidence="14">The sequence shown here is derived from an EMBL/GenBank/DDBJ whole genome shotgun (WGS) entry which is preliminary data.</text>
</comment>
<dbReference type="InterPro" id="IPR001296">
    <property type="entry name" value="Glyco_trans_1"/>
</dbReference>
<keyword evidence="8 11" id="KW-0808">Transferase</keyword>
<dbReference type="CDD" id="cd03791">
    <property type="entry name" value="GT5_Glycogen_synthase_DULL1-like"/>
    <property type="match status" value="1"/>
</dbReference>
<dbReference type="EMBL" id="JAGFNY010000042">
    <property type="protein sequence ID" value="MBW7571005.1"/>
    <property type="molecule type" value="Genomic_DNA"/>
</dbReference>
<evidence type="ECO:0000256" key="7">
    <source>
        <dbReference type="ARBA" id="ARBA00022676"/>
    </source>
</evidence>
<evidence type="ECO:0000256" key="10">
    <source>
        <dbReference type="ARBA" id="ARBA00031722"/>
    </source>
</evidence>
<evidence type="ECO:0000259" key="13">
    <source>
        <dbReference type="Pfam" id="PF08323"/>
    </source>
</evidence>
<evidence type="ECO:0000259" key="12">
    <source>
        <dbReference type="Pfam" id="PF00534"/>
    </source>
</evidence>
<dbReference type="NCBIfam" id="TIGR02095">
    <property type="entry name" value="glgA"/>
    <property type="match status" value="1"/>
</dbReference>
<evidence type="ECO:0000256" key="4">
    <source>
        <dbReference type="ARBA" id="ARBA00010281"/>
    </source>
</evidence>
<gene>
    <name evidence="11 14" type="primary">glgA</name>
    <name evidence="14" type="ORF">J5V48_08875</name>
</gene>
<dbReference type="Pfam" id="PF00534">
    <property type="entry name" value="Glycos_transf_1"/>
    <property type="match status" value="1"/>
</dbReference>
<organism evidence="14 15">
    <name type="scientific">Succinivibrio faecicola</name>
    <dbReference type="NCBI Taxonomy" id="2820300"/>
    <lineage>
        <taxon>Bacteria</taxon>
        <taxon>Pseudomonadati</taxon>
        <taxon>Pseudomonadota</taxon>
        <taxon>Gammaproteobacteria</taxon>
        <taxon>Aeromonadales</taxon>
        <taxon>Succinivibrionaceae</taxon>
        <taxon>Succinivibrio</taxon>
    </lineage>
</organism>
<evidence type="ECO:0000313" key="14">
    <source>
        <dbReference type="EMBL" id="MBW7571005.1"/>
    </source>
</evidence>
<evidence type="ECO:0000256" key="3">
    <source>
        <dbReference type="ARBA" id="ARBA00004964"/>
    </source>
</evidence>
<evidence type="ECO:0000256" key="5">
    <source>
        <dbReference type="ARBA" id="ARBA00012588"/>
    </source>
</evidence>
<evidence type="ECO:0000256" key="2">
    <source>
        <dbReference type="ARBA" id="ARBA00002764"/>
    </source>
</evidence>